<dbReference type="EMBL" id="AP022345">
    <property type="protein sequence ID" value="BBU69440.1"/>
    <property type="molecule type" value="Genomic_DNA"/>
</dbReference>
<reference evidence="2" key="1">
    <citation type="submission" date="2020-01" db="EMBL/GenBank/DDBJ databases">
        <title>Phosphoaccumulans saitamaens gen. nov., sp. nov., a polyphosphate accumulating bacterium isolated from surface river water.</title>
        <authorList>
            <person name="Watanabe K."/>
            <person name="Suda W."/>
        </authorList>
    </citation>
    <scope>NUCLEOTIDE SEQUENCE [LARGE SCALE GENOMIC DNA]</scope>
    <source>
        <strain evidence="2">ICHIAU1</strain>
    </source>
</reference>
<gene>
    <name evidence="1" type="ORF">ICHIAU1_17230</name>
</gene>
<accession>A0A679HSW0</accession>
<proteinExistence type="predicted"/>
<dbReference type="InterPro" id="IPR036147">
    <property type="entry name" value="Anti-sigma_E_RseA_N_sf"/>
</dbReference>
<name>A0A679HSW0_9RHOO</name>
<organism evidence="1 2">
    <name type="scientific">Fluviibacter phosphoraccumulans</name>
    <dbReference type="NCBI Taxonomy" id="1751046"/>
    <lineage>
        <taxon>Bacteria</taxon>
        <taxon>Pseudomonadati</taxon>
        <taxon>Pseudomonadota</taxon>
        <taxon>Betaproteobacteria</taxon>
        <taxon>Rhodocyclales</taxon>
        <taxon>Fluviibacteraceae</taxon>
        <taxon>Fluviibacter</taxon>
    </lineage>
</organism>
<dbReference type="Proteomes" id="UP000463961">
    <property type="component" value="Chromosome"/>
</dbReference>
<keyword evidence="2" id="KW-1185">Reference proteome</keyword>
<dbReference type="RefSeq" id="WP_162049851.1">
    <property type="nucleotide sequence ID" value="NZ_AP019011.1"/>
</dbReference>
<dbReference type="AlphaFoldDB" id="A0A679HSW0"/>
<sequence length="93" mass="10342">MTHLTIQATCIEADVLPEDQTWVSAFIDGESVLPAGGLNANPAISHQYYQYQLIRQTLRGVSLATSTETITWHQTQLSRLWARVDAQTVVQDA</sequence>
<evidence type="ECO:0000313" key="1">
    <source>
        <dbReference type="EMBL" id="BBU69440.1"/>
    </source>
</evidence>
<dbReference type="GO" id="GO:0016989">
    <property type="term" value="F:sigma factor antagonist activity"/>
    <property type="evidence" value="ECO:0007669"/>
    <property type="project" value="InterPro"/>
</dbReference>
<protein>
    <submittedName>
        <fullName evidence="1">Uncharacterized protein</fullName>
    </submittedName>
</protein>
<evidence type="ECO:0000313" key="2">
    <source>
        <dbReference type="Proteomes" id="UP000463961"/>
    </source>
</evidence>
<dbReference type="SUPFAM" id="SSF89069">
    <property type="entry name" value="N-terminal, cytoplasmic domain of anti-sigmaE factor RseA"/>
    <property type="match status" value="1"/>
</dbReference>